<dbReference type="AlphaFoldDB" id="A0A1R3T4W7"/>
<dbReference type="InterPro" id="IPR035628">
    <property type="entry name" value="TcpC_C"/>
</dbReference>
<evidence type="ECO:0000313" key="1">
    <source>
        <dbReference type="EMBL" id="SCW20752.1"/>
    </source>
</evidence>
<gene>
    <name evidence="1" type="primary">ORFG</name>
</gene>
<dbReference type="RefSeq" id="WP_155213670.1">
    <property type="nucleotide sequence ID" value="NZ_JAXKQD010000006.1"/>
</dbReference>
<organism evidence="1">
    <name type="scientific">Streptococcus salivarius</name>
    <dbReference type="NCBI Taxonomy" id="1304"/>
    <lineage>
        <taxon>Bacteria</taxon>
        <taxon>Bacillati</taxon>
        <taxon>Bacillota</taxon>
        <taxon>Bacilli</taxon>
        <taxon>Lactobacillales</taxon>
        <taxon>Streptococcaceae</taxon>
        <taxon>Streptococcus</taxon>
    </lineage>
</organism>
<reference evidence="1" key="1">
    <citation type="submission" date="2016-08" db="EMBL/GenBank/DDBJ databases">
        <authorList>
            <person name="Seilhamer J.J."/>
        </authorList>
    </citation>
    <scope>NUCLEOTIDE SEQUENCE</scope>
    <source>
        <strain evidence="1">F4-2</strain>
    </source>
</reference>
<dbReference type="CDD" id="cd16386">
    <property type="entry name" value="TcpC_N"/>
    <property type="match status" value="1"/>
</dbReference>
<proteinExistence type="predicted"/>
<name>A0A1R3T4W7_STRSL</name>
<reference evidence="1" key="2">
    <citation type="submission" date="2017-02" db="EMBL/GenBank/DDBJ databases">
        <title>Diversity of integrative and conjugative elements of Streptococcus salivarius and their intra- and interspecies transfer.</title>
        <authorList>
            <person name="Dahmane N."/>
            <person name="Libante V."/>
            <person name="Charron-Bourgoin F."/>
            <person name="Guedon E."/>
            <person name="Guedon G."/>
            <person name="Leblond-Bourget N."/>
            <person name="Payot S."/>
        </authorList>
    </citation>
    <scope>NUCLEOTIDE SEQUENCE</scope>
    <source>
        <strain evidence="1">F4-2</strain>
    </source>
</reference>
<accession>A0A1R3T4W7</accession>
<dbReference type="Pfam" id="PF12642">
    <property type="entry name" value="TpcC"/>
    <property type="match status" value="1"/>
</dbReference>
<dbReference type="InterPro" id="IPR024735">
    <property type="entry name" value="TcpC"/>
</dbReference>
<dbReference type="EMBL" id="LT622829">
    <property type="protein sequence ID" value="SCW20752.1"/>
    <property type="molecule type" value="Genomic_DNA"/>
</dbReference>
<dbReference type="CDD" id="cd16428">
    <property type="entry name" value="TcpC_C"/>
    <property type="match status" value="1"/>
</dbReference>
<protein>
    <submittedName>
        <fullName evidence="1">Putative conjugal transfer protein</fullName>
    </submittedName>
</protein>
<sequence>MTKAKRYLLKAREYLSNFKKVEKKGGPPKLKVTTKKTVNIAVIGGISFLLFVGLMGSIRAITLSNKVGTLQAQVEATQKQNKQPVDANRKYDYKLQYYLNDYVYAYFTLPQEGDKQQAQVEHLNSFYNFVPDVKAQGQVRNPSTLLYSQLVTVEGNVATYKVKYKEIIQHDKDTEEKELVTGFNIPFDEKEGKYYVSGLPWFSAIDSSQAGHFSEDDQLQLTANDHVSDSQHKKVEKFLKVFFTNYTTNQDNLNLIAKNVAIVANTTFKTIDYTYLKKDGAGLIAYVQATFEVGGTTHSENFTFTLSKKDKSYYVTKLEHTIPLNYANDKD</sequence>
<dbReference type="Gene3D" id="3.10.450.540">
    <property type="match status" value="1"/>
</dbReference>